<gene>
    <name evidence="3" type="ORF">AQ490_02320</name>
</gene>
<feature type="transmembrane region" description="Helical" evidence="2">
    <location>
        <begin position="68"/>
        <end position="87"/>
    </location>
</feature>
<sequence>MTLSILSADRDQDGQHQDRALPHTPQEGWVRPYRPGPYRVVAAALMLMLASFLLFGALITAMSGDLTGALVILGSAVALIALTLRTLRTGIWVSTRGLRQVRLFRTTTLSWQRIGHVRTSQQPVRVLGLPRTVNGQALVVTRADGRVLPMVLTDHNVDFLGRPSAFDRAADAIEDWANPASRS</sequence>
<feature type="region of interest" description="Disordered" evidence="1">
    <location>
        <begin position="1"/>
        <end position="28"/>
    </location>
</feature>
<evidence type="ECO:0000313" key="4">
    <source>
        <dbReference type="Proteomes" id="UP000050867"/>
    </source>
</evidence>
<evidence type="ECO:0000256" key="2">
    <source>
        <dbReference type="SAM" id="Phobius"/>
    </source>
</evidence>
<feature type="transmembrane region" description="Helical" evidence="2">
    <location>
        <begin position="40"/>
        <end position="62"/>
    </location>
</feature>
<accession>A0A0T6LYH6</accession>
<comment type="caution">
    <text evidence="3">The sequence shown here is derived from an EMBL/GenBank/DDBJ whole genome shotgun (WGS) entry which is preliminary data.</text>
</comment>
<feature type="compositionally biased region" description="Basic and acidic residues" evidence="1">
    <location>
        <begin position="8"/>
        <end position="21"/>
    </location>
</feature>
<keyword evidence="2" id="KW-1133">Transmembrane helix</keyword>
<evidence type="ECO:0000256" key="1">
    <source>
        <dbReference type="SAM" id="MobiDB-lite"/>
    </source>
</evidence>
<dbReference type="eggNOG" id="ENOG502ZWB4">
    <property type="taxonomic scope" value="Bacteria"/>
</dbReference>
<reference evidence="3 4" key="1">
    <citation type="submission" date="2015-10" db="EMBL/GenBank/DDBJ databases">
        <title>Draft genome sequence of pyrrolomycin-producing Streptomyces vitaminophilus.</title>
        <authorList>
            <person name="Graham D.E."/>
            <person name="Mahan K.M."/>
            <person name="Klingeman D.M."/>
            <person name="Hettich R.L."/>
            <person name="Parry R.J."/>
        </authorList>
    </citation>
    <scope>NUCLEOTIDE SEQUENCE [LARGE SCALE GENOMIC DNA]</scope>
    <source>
        <strain evidence="3 4">ATCC 31673</strain>
    </source>
</reference>
<dbReference type="STRING" id="76728.AQ490_02320"/>
<keyword evidence="4" id="KW-1185">Reference proteome</keyword>
<name>A0A0T6LYH6_WENVI</name>
<keyword evidence="2" id="KW-0812">Transmembrane</keyword>
<proteinExistence type="predicted"/>
<dbReference type="Proteomes" id="UP000050867">
    <property type="component" value="Unassembled WGS sequence"/>
</dbReference>
<dbReference type="AlphaFoldDB" id="A0A0T6LYH6"/>
<evidence type="ECO:0008006" key="5">
    <source>
        <dbReference type="Google" id="ProtNLM"/>
    </source>
</evidence>
<evidence type="ECO:0000313" key="3">
    <source>
        <dbReference type="EMBL" id="KRV51062.1"/>
    </source>
</evidence>
<organism evidence="3 4">
    <name type="scientific">Wenjunlia vitaminophila</name>
    <name type="common">Streptomyces vitaminophilus</name>
    <dbReference type="NCBI Taxonomy" id="76728"/>
    <lineage>
        <taxon>Bacteria</taxon>
        <taxon>Bacillati</taxon>
        <taxon>Actinomycetota</taxon>
        <taxon>Actinomycetes</taxon>
        <taxon>Kitasatosporales</taxon>
        <taxon>Streptomycetaceae</taxon>
        <taxon>Wenjunlia</taxon>
    </lineage>
</organism>
<keyword evidence="2" id="KW-0472">Membrane</keyword>
<protein>
    <recommendedName>
        <fullName evidence="5">PH domain-containing protein</fullName>
    </recommendedName>
</protein>
<dbReference type="OrthoDB" id="4330234at2"/>
<dbReference type="EMBL" id="LLZU01000002">
    <property type="protein sequence ID" value="KRV51062.1"/>
    <property type="molecule type" value="Genomic_DNA"/>
</dbReference>
<dbReference type="RefSeq" id="WP_018384980.1">
    <property type="nucleotide sequence ID" value="NZ_LLZU01000002.1"/>
</dbReference>